<evidence type="ECO:0000256" key="4">
    <source>
        <dbReference type="ARBA" id="ARBA00008392"/>
    </source>
</evidence>
<dbReference type="GO" id="GO:0016020">
    <property type="term" value="C:membrane"/>
    <property type="evidence" value="ECO:0007669"/>
    <property type="project" value="GOC"/>
</dbReference>
<evidence type="ECO:0000256" key="15">
    <source>
        <dbReference type="ARBA" id="ARBA00047694"/>
    </source>
</evidence>
<evidence type="ECO:0000259" key="20">
    <source>
        <dbReference type="Pfam" id="PF00155"/>
    </source>
</evidence>
<keyword evidence="19" id="KW-0472">Membrane</keyword>
<dbReference type="InterPro" id="IPR015421">
    <property type="entry name" value="PyrdxlP-dep_Trfase_major"/>
</dbReference>
<name>A0A6F9DU45_9ASCI</name>
<keyword evidence="19" id="KW-1133">Transmembrane helix</keyword>
<evidence type="ECO:0000256" key="17">
    <source>
        <dbReference type="ARBA" id="ARBA00047997"/>
    </source>
</evidence>
<dbReference type="EC" id="2.3.1.50" evidence="5"/>
<comment type="cofactor">
    <cofactor evidence="1">
        <name>pyridoxal 5'-phosphate</name>
        <dbReference type="ChEBI" id="CHEBI:597326"/>
    </cofactor>
</comment>
<dbReference type="SUPFAM" id="SSF53383">
    <property type="entry name" value="PLP-dependent transferases"/>
    <property type="match status" value="1"/>
</dbReference>
<evidence type="ECO:0000256" key="16">
    <source>
        <dbReference type="ARBA" id="ARBA00047854"/>
    </source>
</evidence>
<evidence type="ECO:0000256" key="13">
    <source>
        <dbReference type="ARBA" id="ARBA00042649"/>
    </source>
</evidence>
<evidence type="ECO:0000256" key="9">
    <source>
        <dbReference type="ARBA" id="ARBA00023098"/>
    </source>
</evidence>
<keyword evidence="9" id="KW-0443">Lipid metabolism</keyword>
<dbReference type="InterPro" id="IPR050087">
    <property type="entry name" value="AON_synthase_class-II"/>
</dbReference>
<evidence type="ECO:0000256" key="6">
    <source>
        <dbReference type="ARBA" id="ARBA00022679"/>
    </source>
</evidence>
<dbReference type="GO" id="GO:0046513">
    <property type="term" value="P:ceramide biosynthetic process"/>
    <property type="evidence" value="ECO:0007669"/>
    <property type="project" value="TreeGrafter"/>
</dbReference>
<comment type="catalytic activity">
    <reaction evidence="16">
        <text>L-serine + hexadecanoyl-CoA + H(+) = 3-oxosphinganine + CO2 + CoA</text>
        <dbReference type="Rhea" id="RHEA:14761"/>
        <dbReference type="ChEBI" id="CHEBI:15378"/>
        <dbReference type="ChEBI" id="CHEBI:16526"/>
        <dbReference type="ChEBI" id="CHEBI:33384"/>
        <dbReference type="ChEBI" id="CHEBI:57287"/>
        <dbReference type="ChEBI" id="CHEBI:57379"/>
        <dbReference type="ChEBI" id="CHEBI:58299"/>
        <dbReference type="EC" id="2.3.1.50"/>
    </reaction>
    <physiologicalReaction direction="left-to-right" evidence="16">
        <dbReference type="Rhea" id="RHEA:14762"/>
    </physiologicalReaction>
</comment>
<keyword evidence="6 21" id="KW-0808">Transferase</keyword>
<dbReference type="PANTHER" id="PTHR13693:SF2">
    <property type="entry name" value="SERINE PALMITOYLTRANSFERASE 1"/>
    <property type="match status" value="1"/>
</dbReference>
<reference evidence="21" key="1">
    <citation type="submission" date="2020-04" db="EMBL/GenBank/DDBJ databases">
        <authorList>
            <person name="Neveu A P."/>
        </authorList>
    </citation>
    <scope>NUCLEOTIDE SEQUENCE</scope>
    <source>
        <tissue evidence="21">Whole embryo</tissue>
    </source>
</reference>
<evidence type="ECO:0000256" key="12">
    <source>
        <dbReference type="ARBA" id="ARBA00041765"/>
    </source>
</evidence>
<evidence type="ECO:0000256" key="19">
    <source>
        <dbReference type="SAM" id="Phobius"/>
    </source>
</evidence>
<comment type="pathway">
    <text evidence="3">Sphingolipid metabolism.</text>
</comment>
<comment type="function">
    <text evidence="14">Component of the serine palmitoyltransferase multisubunit enzyme (SPT) that catalyzes the initial and rate-limiting step in sphingolipid biosynthesis by condensing L-serine and activated acyl-CoA (most commonly palmitoyl-CoA) to form long-chain bases. The SPT complex is also composed of SPTLC2 or SPTLC3 and SPTSSA or SPTSSB. Within this complex, the heterodimer with SPTLC2 or SPTLC3 forms the catalytic core. The composition of the serine palmitoyltransferase (SPT) complex determines the substrate preference. The SPTLC1-SPTLC2-SPTSSA complex shows a strong preference for C16-CoA substrate, while the SPTLC1-SPTLC3-SPTSSA isozyme uses both C14-CoA and C16-CoA as substrates, with a slight preference for C14-CoA. The SPTLC1-SPTLC2-SPTSSB complex shows a strong preference for C18-CoA substrate, while the SPTLC1-SPTLC3-SPTSSB isozyme displays an ability to use a broader range of acyl-CoAs, without apparent preference. Required for adipocyte cell viability and metabolic homeostasis.</text>
</comment>
<dbReference type="Gene3D" id="3.40.640.10">
    <property type="entry name" value="Type I PLP-dependent aspartate aminotransferase-like (Major domain)"/>
    <property type="match status" value="1"/>
</dbReference>
<dbReference type="InterPro" id="IPR004839">
    <property type="entry name" value="Aminotransferase_I/II_large"/>
</dbReference>
<evidence type="ECO:0000256" key="2">
    <source>
        <dbReference type="ARBA" id="ARBA00004760"/>
    </source>
</evidence>
<evidence type="ECO:0000256" key="10">
    <source>
        <dbReference type="ARBA" id="ARBA00023315"/>
    </source>
</evidence>
<dbReference type="InterPro" id="IPR015424">
    <property type="entry name" value="PyrdxlP-dep_Trfase"/>
</dbReference>
<evidence type="ECO:0000256" key="5">
    <source>
        <dbReference type="ARBA" id="ARBA00013220"/>
    </source>
</evidence>
<proteinExistence type="evidence at transcript level"/>
<dbReference type="Pfam" id="PF00155">
    <property type="entry name" value="Aminotran_1_2"/>
    <property type="match status" value="1"/>
</dbReference>
<feature type="transmembrane region" description="Helical" evidence="19">
    <location>
        <begin position="20"/>
        <end position="39"/>
    </location>
</feature>
<dbReference type="GO" id="GO:0005783">
    <property type="term" value="C:endoplasmic reticulum"/>
    <property type="evidence" value="ECO:0007669"/>
    <property type="project" value="TreeGrafter"/>
</dbReference>
<keyword evidence="8" id="KW-0746">Sphingolipid metabolism</keyword>
<evidence type="ECO:0000256" key="3">
    <source>
        <dbReference type="ARBA" id="ARBA00004991"/>
    </source>
</evidence>
<comment type="catalytic activity">
    <reaction evidence="18">
        <text>tetradecanoyl-CoA + L-serine + H(+) = 3-oxohexadecasphinganine + CO2 + CoA</text>
        <dbReference type="Rhea" id="RHEA:35675"/>
        <dbReference type="ChEBI" id="CHEBI:15378"/>
        <dbReference type="ChEBI" id="CHEBI:16526"/>
        <dbReference type="ChEBI" id="CHEBI:33384"/>
        <dbReference type="ChEBI" id="CHEBI:57287"/>
        <dbReference type="ChEBI" id="CHEBI:57385"/>
        <dbReference type="ChEBI" id="CHEBI:71007"/>
    </reaction>
    <physiologicalReaction direction="left-to-right" evidence="18">
        <dbReference type="Rhea" id="RHEA:35676"/>
    </physiologicalReaction>
</comment>
<protein>
    <recommendedName>
        <fullName evidence="11">Serine palmitoyltransferase 1</fullName>
        <ecNumber evidence="5">2.3.1.50</ecNumber>
    </recommendedName>
    <alternativeName>
        <fullName evidence="12">Long chain base biosynthesis protein 1</fullName>
    </alternativeName>
    <alternativeName>
        <fullName evidence="13">Serine-palmitoyl-CoA transferase 1</fullName>
    </alternativeName>
</protein>
<evidence type="ECO:0000256" key="1">
    <source>
        <dbReference type="ARBA" id="ARBA00001933"/>
    </source>
</evidence>
<evidence type="ECO:0000256" key="11">
    <source>
        <dbReference type="ARBA" id="ARBA00041066"/>
    </source>
</evidence>
<evidence type="ECO:0000256" key="14">
    <source>
        <dbReference type="ARBA" id="ARBA00045191"/>
    </source>
</evidence>
<comment type="pathway">
    <text evidence="2">Lipid metabolism; sphingolipid metabolism.</text>
</comment>
<evidence type="ECO:0000256" key="18">
    <source>
        <dbReference type="ARBA" id="ARBA00048253"/>
    </source>
</evidence>
<dbReference type="InterPro" id="IPR015422">
    <property type="entry name" value="PyrdxlP-dep_Trfase_small"/>
</dbReference>
<feature type="domain" description="Aminotransferase class I/classII large" evidence="20">
    <location>
        <begin position="130"/>
        <end position="464"/>
    </location>
</feature>
<evidence type="ECO:0000256" key="7">
    <source>
        <dbReference type="ARBA" id="ARBA00022898"/>
    </source>
</evidence>
<comment type="catalytic activity">
    <reaction evidence="15">
        <text>octadecanoyl-CoA + L-serine + H(+) = 3-oxoeicosasphinganine + CO2 + CoA</text>
        <dbReference type="Rhea" id="RHEA:33683"/>
        <dbReference type="ChEBI" id="CHEBI:15378"/>
        <dbReference type="ChEBI" id="CHEBI:16526"/>
        <dbReference type="ChEBI" id="CHEBI:33384"/>
        <dbReference type="ChEBI" id="CHEBI:57287"/>
        <dbReference type="ChEBI" id="CHEBI:57394"/>
        <dbReference type="ChEBI" id="CHEBI:65073"/>
    </reaction>
    <physiologicalReaction direction="left-to-right" evidence="15">
        <dbReference type="Rhea" id="RHEA:33684"/>
    </physiologicalReaction>
</comment>
<dbReference type="GO" id="GO:0046512">
    <property type="term" value="P:sphingosine biosynthetic process"/>
    <property type="evidence" value="ECO:0007669"/>
    <property type="project" value="TreeGrafter"/>
</dbReference>
<dbReference type="GO" id="GO:0004758">
    <property type="term" value="F:serine C-palmitoyltransferase activity"/>
    <property type="evidence" value="ECO:0007669"/>
    <property type="project" value="UniProtKB-EC"/>
</dbReference>
<dbReference type="AlphaFoldDB" id="A0A6F9DU45"/>
<dbReference type="EMBL" id="LR790686">
    <property type="protein sequence ID" value="CAB3266548.1"/>
    <property type="molecule type" value="mRNA"/>
</dbReference>
<accession>A0A6F9DU45</accession>
<dbReference type="FunFam" id="3.40.640.10:FF:000049">
    <property type="entry name" value="serine palmitoyltransferase 1 isoform X1"/>
    <property type="match status" value="1"/>
</dbReference>
<dbReference type="Gene3D" id="3.90.1150.10">
    <property type="entry name" value="Aspartate Aminotransferase, domain 1"/>
    <property type="match status" value="1"/>
</dbReference>
<comment type="similarity">
    <text evidence="4">Belongs to the class-II pyridoxal-phosphate-dependent aminotransferase family.</text>
</comment>
<evidence type="ECO:0000256" key="8">
    <source>
        <dbReference type="ARBA" id="ARBA00022919"/>
    </source>
</evidence>
<keyword evidence="7" id="KW-0663">Pyridoxal phosphate</keyword>
<keyword evidence="10" id="KW-0012">Acyltransferase</keyword>
<sequence>MDQPRQWIFAEAFNSVFQAPPYHLILEAILIVWIIRLLFFKSYKLHGHQPLTDKEKDDLVNEWKPEPLVPPLAETISSADPYRLVTGSPGKTIVVDGNECLNFATMNFLGLLGNPGIGEKSSSCIKHYGVGSCGPRAFYGTVDVHEELEDRLAQYMKSERAVSYSYGFATIASAIPSYAKRGDIIFADEAVCFAIQKGLLASRSHVVYFKHNDIADLEDKLKAQEKLDKKNPKKASVTRKFIVVEGIYMNTGQLCDLPKLVELKYKYKVRLFVDESLSFGVLGDNGRGVTEHFDIPIDKVDLVVGSLEYSLASVGGFCCGRAYVVDHQRLSGQGYVFSASLPPLLARAAIEALNIVEEDPGCFARLREKARRMQELLSGLKSLKISGYVDSPSFHLVRRNPVNYAEDILLLKAIVAQCTEKGVCIVVSSRLKHEEANSNWPPSIRIAVTASMDDCELVKAANVIKQVVDDIDSN</sequence>
<dbReference type="PANTHER" id="PTHR13693">
    <property type="entry name" value="CLASS II AMINOTRANSFERASE/8-AMINO-7-OXONONANOATE SYNTHASE"/>
    <property type="match status" value="1"/>
</dbReference>
<organism evidence="21">
    <name type="scientific">Phallusia mammillata</name>
    <dbReference type="NCBI Taxonomy" id="59560"/>
    <lineage>
        <taxon>Eukaryota</taxon>
        <taxon>Metazoa</taxon>
        <taxon>Chordata</taxon>
        <taxon>Tunicata</taxon>
        <taxon>Ascidiacea</taxon>
        <taxon>Phlebobranchia</taxon>
        <taxon>Ascidiidae</taxon>
        <taxon>Phallusia</taxon>
    </lineage>
</organism>
<gene>
    <name evidence="21" type="primary">Sptlc1-002</name>
</gene>
<dbReference type="GO" id="GO:0030170">
    <property type="term" value="F:pyridoxal phosphate binding"/>
    <property type="evidence" value="ECO:0007669"/>
    <property type="project" value="InterPro"/>
</dbReference>
<keyword evidence="19" id="KW-0812">Transmembrane</keyword>
<comment type="catalytic activity">
    <reaction evidence="17">
        <text>dodecanoyl-CoA + L-serine + H(+) = 3-oxotetradecasphinganine + CO2 + CoA</text>
        <dbReference type="Rhea" id="RHEA:35679"/>
        <dbReference type="ChEBI" id="CHEBI:15378"/>
        <dbReference type="ChEBI" id="CHEBI:16526"/>
        <dbReference type="ChEBI" id="CHEBI:33384"/>
        <dbReference type="ChEBI" id="CHEBI:57287"/>
        <dbReference type="ChEBI" id="CHEBI:57375"/>
        <dbReference type="ChEBI" id="CHEBI:71008"/>
    </reaction>
    <physiologicalReaction direction="left-to-right" evidence="17">
        <dbReference type="Rhea" id="RHEA:35680"/>
    </physiologicalReaction>
</comment>
<evidence type="ECO:0000313" key="21">
    <source>
        <dbReference type="EMBL" id="CAB3266548.1"/>
    </source>
</evidence>